<evidence type="ECO:0000313" key="3">
    <source>
        <dbReference type="EMBL" id="MFD1566753.1"/>
    </source>
</evidence>
<evidence type="ECO:0000259" key="1">
    <source>
        <dbReference type="Pfam" id="PF00534"/>
    </source>
</evidence>
<dbReference type="EMBL" id="JBHUCZ010000001">
    <property type="protein sequence ID" value="MFD1566753.1"/>
    <property type="molecule type" value="Genomic_DNA"/>
</dbReference>
<feature type="domain" description="Glycosyl transferase family 1" evidence="1">
    <location>
        <begin position="172"/>
        <end position="311"/>
    </location>
</feature>
<keyword evidence="3" id="KW-0808">Transferase</keyword>
<dbReference type="PANTHER" id="PTHR45947:SF3">
    <property type="entry name" value="SULFOQUINOVOSYL TRANSFERASE SQD2"/>
    <property type="match status" value="1"/>
</dbReference>
<gene>
    <name evidence="3" type="ORF">ACFSAU_04545</name>
</gene>
<dbReference type="GO" id="GO:0016757">
    <property type="term" value="F:glycosyltransferase activity"/>
    <property type="evidence" value="ECO:0007669"/>
    <property type="project" value="UniProtKB-KW"/>
</dbReference>
<keyword evidence="4" id="KW-1185">Reference proteome</keyword>
<accession>A0ABD6BPU8</accession>
<dbReference type="CDD" id="cd03801">
    <property type="entry name" value="GT4_PimA-like"/>
    <property type="match status" value="1"/>
</dbReference>
<dbReference type="SUPFAM" id="SSF53756">
    <property type="entry name" value="UDP-Glycosyltransferase/glycogen phosphorylase"/>
    <property type="match status" value="1"/>
</dbReference>
<feature type="domain" description="Glycosyltransferase subfamily 4-like N-terminal" evidence="2">
    <location>
        <begin position="21"/>
        <end position="161"/>
    </location>
</feature>
<comment type="caution">
    <text evidence="3">The sequence shown here is derived from an EMBL/GenBank/DDBJ whole genome shotgun (WGS) entry which is preliminary data.</text>
</comment>
<organism evidence="3 4">
    <name type="scientific">Halolamina litorea</name>
    <dbReference type="NCBI Taxonomy" id="1515593"/>
    <lineage>
        <taxon>Archaea</taxon>
        <taxon>Methanobacteriati</taxon>
        <taxon>Methanobacteriota</taxon>
        <taxon>Stenosarchaea group</taxon>
        <taxon>Halobacteria</taxon>
        <taxon>Halobacteriales</taxon>
        <taxon>Haloferacaceae</taxon>
    </lineage>
</organism>
<sequence length="352" mass="39038">MHVAFVSMETAHHRDRRGLERAQRTARLLADRGHEVTFLCAQWWGGDAVPSFEHEGIQYRRVTTEPTSRAFAAKLPAALWRAGADVIHAVQGVPRHVSVTETVATLLRTPVLVDWFGDGSSEPGSERRAAAGADIVTTPSELIRTRVRERGVDDGAVRVVPESIDVELIQEAPVDDRFDVVYARRLDEHANVGTLLLALAERRQRDWSAAIIGDGPEREAVETAARELRIDDRITFTGALSERERASIYKGAHVFAQTASSEPFATALLRALACGCLGVVEYQAGSSAHELVEGRERGRRVTSPEEMARVITEAGAVAHREYNERYESFDHGAVLRTYLDCYEEIRAERGLF</sequence>
<dbReference type="AlphaFoldDB" id="A0ABD6BPU8"/>
<dbReference type="EC" id="2.4.-.-" evidence="3"/>
<dbReference type="InterPro" id="IPR001296">
    <property type="entry name" value="Glyco_trans_1"/>
</dbReference>
<name>A0ABD6BPU8_9EURY</name>
<dbReference type="InterPro" id="IPR028098">
    <property type="entry name" value="Glyco_trans_4-like_N"/>
</dbReference>
<evidence type="ECO:0000259" key="2">
    <source>
        <dbReference type="Pfam" id="PF13579"/>
    </source>
</evidence>
<dbReference type="RefSeq" id="WP_267646044.1">
    <property type="nucleotide sequence ID" value="NZ_JANHGR010000001.1"/>
</dbReference>
<protein>
    <submittedName>
        <fullName evidence="3">Glycosyltransferase family 4 protein</fullName>
        <ecNumber evidence="3">2.4.-.-</ecNumber>
    </submittedName>
</protein>
<evidence type="ECO:0000313" key="4">
    <source>
        <dbReference type="Proteomes" id="UP001597139"/>
    </source>
</evidence>
<dbReference type="Gene3D" id="3.40.50.2000">
    <property type="entry name" value="Glycogen Phosphorylase B"/>
    <property type="match status" value="2"/>
</dbReference>
<keyword evidence="3" id="KW-0328">Glycosyltransferase</keyword>
<dbReference type="Pfam" id="PF13579">
    <property type="entry name" value="Glyco_trans_4_4"/>
    <property type="match status" value="1"/>
</dbReference>
<dbReference type="Pfam" id="PF00534">
    <property type="entry name" value="Glycos_transf_1"/>
    <property type="match status" value="1"/>
</dbReference>
<reference evidence="3 4" key="1">
    <citation type="journal article" date="2019" name="Int. J. Syst. Evol. Microbiol.">
        <title>The Global Catalogue of Microorganisms (GCM) 10K type strain sequencing project: providing services to taxonomists for standard genome sequencing and annotation.</title>
        <authorList>
            <consortium name="The Broad Institute Genomics Platform"/>
            <consortium name="The Broad Institute Genome Sequencing Center for Infectious Disease"/>
            <person name="Wu L."/>
            <person name="Ma J."/>
        </authorList>
    </citation>
    <scope>NUCLEOTIDE SEQUENCE [LARGE SCALE GENOMIC DNA]</scope>
    <source>
        <strain evidence="3 4">CGMCC 1.12859</strain>
    </source>
</reference>
<dbReference type="PANTHER" id="PTHR45947">
    <property type="entry name" value="SULFOQUINOVOSYL TRANSFERASE SQD2"/>
    <property type="match status" value="1"/>
</dbReference>
<dbReference type="InterPro" id="IPR050194">
    <property type="entry name" value="Glycosyltransferase_grp1"/>
</dbReference>
<proteinExistence type="predicted"/>
<dbReference type="Proteomes" id="UP001597139">
    <property type="component" value="Unassembled WGS sequence"/>
</dbReference>